<dbReference type="PANTHER" id="PTHR11895:SF176">
    <property type="entry name" value="AMIDASE AMID-RELATED"/>
    <property type="match status" value="1"/>
</dbReference>
<dbReference type="AlphaFoldDB" id="A0A1I0BWJ8"/>
<evidence type="ECO:0000313" key="2">
    <source>
        <dbReference type="EMBL" id="SET11418.1"/>
    </source>
</evidence>
<dbReference type="EMBL" id="FOHZ01000004">
    <property type="protein sequence ID" value="SET11418.1"/>
    <property type="molecule type" value="Genomic_DNA"/>
</dbReference>
<feature type="domain" description="Amidase" evidence="1">
    <location>
        <begin position="27"/>
        <end position="447"/>
    </location>
</feature>
<dbReference type="SUPFAM" id="SSF75304">
    <property type="entry name" value="Amidase signature (AS) enzymes"/>
    <property type="match status" value="1"/>
</dbReference>
<evidence type="ECO:0000313" key="3">
    <source>
        <dbReference type="Proteomes" id="UP000198762"/>
    </source>
</evidence>
<keyword evidence="3" id="KW-1185">Reference proteome</keyword>
<dbReference type="Proteomes" id="UP000198762">
    <property type="component" value="Unassembled WGS sequence"/>
</dbReference>
<dbReference type="PROSITE" id="PS00571">
    <property type="entry name" value="AMIDASES"/>
    <property type="match status" value="1"/>
</dbReference>
<dbReference type="STRING" id="430453.SAMN04487962_104207"/>
<dbReference type="Pfam" id="PF01425">
    <property type="entry name" value="Amidase"/>
    <property type="match status" value="1"/>
</dbReference>
<sequence>MPLNNPEFATMTELAKAYRSRELSPVEVTRLMLERIEKLDPHLRSFVTVTADKALAQARQAEQEMARGEFRGPMHGVPVGLKDLCRTAGIRTTWGTKVLSDYIPDEDATVVRRLADAGAVMLGKLQMTEGAFGAHHPDIPAPLNPWGDEYWSGVSSSGSGVATAAGLCYGAVGTDTGGSIRYPSGANGLTGLKPTWGRVSRHGVLALADSLDHIGPMTRSAADAGAMLGAMAGEDPRDPTSLPTPVPDYLANIDKGMRGPTIGVAPADMDGVCDAATLRVIDEARRVMTELGAKVTEYQLPPSSAAMRNNWGRYCAVETAIAHEATYPSRKDDYGPVLAGLIEAGRRLGATDLMKMHHTRLMFAGDLRKLFEAFDLLLVPVHPFSNPTIERYNRLLRDPQTMNESLRYTAPYNMSGSPTITLPGGFTDTGLPVGFQLVGRHLDEALLVQAGHAFQQVTDWHTRHPQSA</sequence>
<evidence type="ECO:0000259" key="1">
    <source>
        <dbReference type="Pfam" id="PF01425"/>
    </source>
</evidence>
<proteinExistence type="predicted"/>
<accession>A0A1I0BWJ8</accession>
<dbReference type="GO" id="GO:0003824">
    <property type="term" value="F:catalytic activity"/>
    <property type="evidence" value="ECO:0007669"/>
    <property type="project" value="InterPro"/>
</dbReference>
<dbReference type="RefSeq" id="WP_091849710.1">
    <property type="nucleotide sequence ID" value="NZ_FOHZ01000004.1"/>
</dbReference>
<dbReference type="InterPro" id="IPR020556">
    <property type="entry name" value="Amidase_CS"/>
</dbReference>
<reference evidence="3" key="1">
    <citation type="submission" date="2016-10" db="EMBL/GenBank/DDBJ databases">
        <authorList>
            <person name="Varghese N."/>
            <person name="Submissions S."/>
        </authorList>
    </citation>
    <scope>NUCLEOTIDE SEQUENCE [LARGE SCALE GENOMIC DNA]</scope>
    <source>
        <strain evidence="3">CGMCC 1.6489</strain>
    </source>
</reference>
<gene>
    <name evidence="2" type="ORF">SAMN04487962_104207</name>
</gene>
<dbReference type="InterPro" id="IPR036928">
    <property type="entry name" value="AS_sf"/>
</dbReference>
<dbReference type="InterPro" id="IPR000120">
    <property type="entry name" value="Amidase"/>
</dbReference>
<dbReference type="OrthoDB" id="9811471at2"/>
<name>A0A1I0BWJ8_9GAMM</name>
<dbReference type="InterPro" id="IPR023631">
    <property type="entry name" value="Amidase_dom"/>
</dbReference>
<protein>
    <submittedName>
        <fullName evidence="2">Amidase</fullName>
    </submittedName>
</protein>
<organism evidence="2 3">
    <name type="scientific">Marinobacter segnicrescens</name>
    <dbReference type="NCBI Taxonomy" id="430453"/>
    <lineage>
        <taxon>Bacteria</taxon>
        <taxon>Pseudomonadati</taxon>
        <taxon>Pseudomonadota</taxon>
        <taxon>Gammaproteobacteria</taxon>
        <taxon>Pseudomonadales</taxon>
        <taxon>Marinobacteraceae</taxon>
        <taxon>Marinobacter</taxon>
    </lineage>
</organism>
<dbReference type="PANTHER" id="PTHR11895">
    <property type="entry name" value="TRANSAMIDASE"/>
    <property type="match status" value="1"/>
</dbReference>
<dbReference type="Gene3D" id="3.90.1300.10">
    <property type="entry name" value="Amidase signature (AS) domain"/>
    <property type="match status" value="1"/>
</dbReference>